<dbReference type="AlphaFoldDB" id="A0A161Y9Y7"/>
<dbReference type="Pfam" id="PF02672">
    <property type="entry name" value="CP12"/>
    <property type="match status" value="1"/>
</dbReference>
<dbReference type="Proteomes" id="UP000077755">
    <property type="component" value="Chromosome 7"/>
</dbReference>
<evidence type="ECO:0000313" key="1">
    <source>
        <dbReference type="EMBL" id="WOH10809.1"/>
    </source>
</evidence>
<evidence type="ECO:0000313" key="2">
    <source>
        <dbReference type="Proteomes" id="UP000077755"/>
    </source>
</evidence>
<dbReference type="InterPro" id="IPR039314">
    <property type="entry name" value="CP12-like"/>
</dbReference>
<organism evidence="1 2">
    <name type="scientific">Daucus carota subsp. sativus</name>
    <name type="common">Carrot</name>
    <dbReference type="NCBI Taxonomy" id="79200"/>
    <lineage>
        <taxon>Eukaryota</taxon>
        <taxon>Viridiplantae</taxon>
        <taxon>Streptophyta</taxon>
        <taxon>Embryophyta</taxon>
        <taxon>Tracheophyta</taxon>
        <taxon>Spermatophyta</taxon>
        <taxon>Magnoliopsida</taxon>
        <taxon>eudicotyledons</taxon>
        <taxon>Gunneridae</taxon>
        <taxon>Pentapetalae</taxon>
        <taxon>asterids</taxon>
        <taxon>campanulids</taxon>
        <taxon>Apiales</taxon>
        <taxon>Apiaceae</taxon>
        <taxon>Apioideae</taxon>
        <taxon>Scandiceae</taxon>
        <taxon>Daucinae</taxon>
        <taxon>Daucus</taxon>
        <taxon>Daucus sect. Daucus</taxon>
    </lineage>
</organism>
<gene>
    <name evidence="1" type="ORF">DCAR_0730282</name>
</gene>
<dbReference type="SMART" id="SM01093">
    <property type="entry name" value="CP12"/>
    <property type="match status" value="1"/>
</dbReference>
<dbReference type="EMBL" id="CP093349">
    <property type="protein sequence ID" value="WOH10809.1"/>
    <property type="molecule type" value="Genomic_DNA"/>
</dbReference>
<reference evidence="1" key="1">
    <citation type="journal article" date="2016" name="Nat. Genet.">
        <title>A high-quality carrot genome assembly provides new insights into carotenoid accumulation and asterid genome evolution.</title>
        <authorList>
            <person name="Iorizzo M."/>
            <person name="Ellison S."/>
            <person name="Senalik D."/>
            <person name="Zeng P."/>
            <person name="Satapoomin P."/>
            <person name="Huang J."/>
            <person name="Bowman M."/>
            <person name="Iovene M."/>
            <person name="Sanseverino W."/>
            <person name="Cavagnaro P."/>
            <person name="Yildiz M."/>
            <person name="Macko-Podgorni A."/>
            <person name="Moranska E."/>
            <person name="Grzebelus E."/>
            <person name="Grzebelus D."/>
            <person name="Ashrafi H."/>
            <person name="Zheng Z."/>
            <person name="Cheng S."/>
            <person name="Spooner D."/>
            <person name="Van Deynze A."/>
            <person name="Simon P."/>
        </authorList>
    </citation>
    <scope>NUCLEOTIDE SEQUENCE</scope>
    <source>
        <tissue evidence="1">Leaf</tissue>
    </source>
</reference>
<protein>
    <submittedName>
        <fullName evidence="1">Uncharacterized protein</fullName>
    </submittedName>
</protein>
<dbReference type="InterPro" id="IPR003823">
    <property type="entry name" value="CP12_dom"/>
</dbReference>
<dbReference type="KEGG" id="dcr:108195261"/>
<dbReference type="GO" id="GO:0032991">
    <property type="term" value="C:protein-containing complex"/>
    <property type="evidence" value="ECO:0007669"/>
    <property type="project" value="EnsemblPlants"/>
</dbReference>
<dbReference type="GO" id="GO:0034605">
    <property type="term" value="P:cellular response to heat"/>
    <property type="evidence" value="ECO:0007669"/>
    <property type="project" value="EnsemblPlants"/>
</dbReference>
<dbReference type="PANTHER" id="PTHR33921">
    <property type="entry name" value="CALVIN CYCLE PROTEIN CP12-2, CHLOROPLASTIC"/>
    <property type="match status" value="1"/>
</dbReference>
<dbReference type="GO" id="GO:0080153">
    <property type="term" value="P:negative regulation of reductive pentose-phosphate cycle"/>
    <property type="evidence" value="ECO:0007669"/>
    <property type="project" value="EnsemblPlants"/>
</dbReference>
<dbReference type="GO" id="GO:0009507">
    <property type="term" value="C:chloroplast"/>
    <property type="evidence" value="ECO:0007669"/>
    <property type="project" value="EnsemblPlants"/>
</dbReference>
<dbReference type="Gramene" id="KZM89299">
    <property type="protein sequence ID" value="KZM89299"/>
    <property type="gene ID" value="DCAR_026374"/>
</dbReference>
<keyword evidence="2" id="KW-1185">Reference proteome</keyword>
<dbReference type="GO" id="GO:0071454">
    <property type="term" value="P:cellular response to anoxia"/>
    <property type="evidence" value="ECO:0007669"/>
    <property type="project" value="EnsemblPlants"/>
</dbReference>
<name>A0A161Y9Y7_DAUCS</name>
<accession>A0A161Y9Y7</accession>
<proteinExistence type="predicted"/>
<sequence length="118" mass="13251">MATTNLTAPPKISPPRLPLRRSPASKSATMMMAKGAAKYKGTKMRAKKLTDMIEAKVMEAKQVCEGDRRSSECRVAWDEVEEVSQAMADLRRKLAKHEDPLEFFCSENPDIDDCVVDY</sequence>
<reference evidence="1" key="2">
    <citation type="submission" date="2022-03" db="EMBL/GenBank/DDBJ databases">
        <title>Draft title - Genomic analysis of global carrot germplasm unveils the trajectory of domestication and the origin of high carotenoid orange carrot.</title>
        <authorList>
            <person name="Iorizzo M."/>
            <person name="Ellison S."/>
            <person name="Senalik D."/>
            <person name="Macko-Podgorni A."/>
            <person name="Grzebelus D."/>
            <person name="Bostan H."/>
            <person name="Rolling W."/>
            <person name="Curaba J."/>
            <person name="Simon P."/>
        </authorList>
    </citation>
    <scope>NUCLEOTIDE SEQUENCE</scope>
    <source>
        <tissue evidence="1">Leaf</tissue>
    </source>
</reference>
<dbReference type="OrthoDB" id="4362at2759"/>
<dbReference type="PANTHER" id="PTHR33921:SF16">
    <property type="entry name" value="CALVIN CYCLE PROTEIN CP12-3, CHLOROPLASTIC"/>
    <property type="match status" value="1"/>
</dbReference>